<dbReference type="GO" id="GO:0009116">
    <property type="term" value="P:nucleoside metabolic process"/>
    <property type="evidence" value="ECO:0007669"/>
    <property type="project" value="InterPro"/>
</dbReference>
<comment type="similarity">
    <text evidence="4">Belongs to the GcvP family. N-terminal subunit subfamily.</text>
</comment>
<protein>
    <recommendedName>
        <fullName evidence="4">Probable glycine dehydrogenase (decarboxylating) subunit 1</fullName>
        <ecNumber evidence="4">1.4.4.2</ecNumber>
    </recommendedName>
    <alternativeName>
        <fullName evidence="4">Glycine cleavage system P-protein subunit 1</fullName>
    </alternativeName>
    <alternativeName>
        <fullName evidence="4">Glycine decarboxylase subunit 1</fullName>
    </alternativeName>
    <alternativeName>
        <fullName evidence="4">Glycine dehydrogenase (aminomethyl-transferring) subunit 1</fullName>
    </alternativeName>
</protein>
<comment type="caution">
    <text evidence="6">The sequence shown here is derived from an EMBL/GenBank/DDBJ whole genome shotgun (WGS) entry which is preliminary data.</text>
</comment>
<dbReference type="EC" id="1.4.4.2" evidence="4"/>
<dbReference type="PIRSF" id="PIRSF006815">
    <property type="entry name" value="GcvPA"/>
    <property type="match status" value="1"/>
</dbReference>
<accession>A0AAE4Z9T5</accession>
<evidence type="ECO:0000256" key="3">
    <source>
        <dbReference type="ARBA" id="ARBA00049026"/>
    </source>
</evidence>
<evidence type="ECO:0000313" key="6">
    <source>
        <dbReference type="EMBL" id="NIR75312.1"/>
    </source>
</evidence>
<name>A0AAE4Z9T5_9BACT</name>
<gene>
    <name evidence="4" type="primary">gcvPA</name>
    <name evidence="6" type="ORF">GWO12_09410</name>
</gene>
<dbReference type="HAMAP" id="MF_00712">
    <property type="entry name" value="GcvPA"/>
    <property type="match status" value="1"/>
</dbReference>
<reference evidence="6 7" key="1">
    <citation type="submission" date="2020-01" db="EMBL/GenBank/DDBJ databases">
        <title>Genomes assembled from Gulf of Kutch pelagic sediment metagenomes.</title>
        <authorList>
            <person name="Chandrashekar M."/>
            <person name="Mahajan M.S."/>
            <person name="Dave K.J."/>
            <person name="Vatsa P."/>
            <person name="Nathani N.M."/>
        </authorList>
    </citation>
    <scope>NUCLEOTIDE SEQUENCE [LARGE SCALE GENOMIC DNA]</scope>
    <source>
        <strain evidence="6">KS3-K002</strain>
    </source>
</reference>
<sequence>MSYVPHSDADRQEMLRAAGVSSEEELFADIPDKFRLREPLDLPSALSEWETVRTLGRLANESKHLLCFAGAGYYDHHTPAAVDHLIRRSEFYTAYTPYQAEVSQGTLQSIYEFQSMICELTGLDVANASMYDGASAMAEAALMADSIQRDRQKIVLSITANPHYRQVLDTYNLGLQLPVEIAPRTDGGVTDLERLKELVDDDTSAVIVQSPNFYGAIEDLEAAAGIAHDAGALFIAVVDPVSLALLKSPGACGADIAVAEGQPLGIPLSYGGPVLGLFAARGDYIRSMPGRIVGQTEDVDGRRGFVLTLQTREQHIRREKATSNICTNQGLIALAATIYMATVGKGGLRQVAETSAQVAHYAYDRIVAETDLEPLFPDAPFVREFALQTPGDARQLIEKGADRGILAGVALSRFPHIDVDDGLLVAFTEKRSKDDVDLLLEVLKEA</sequence>
<evidence type="ECO:0000256" key="2">
    <source>
        <dbReference type="ARBA" id="ARBA00023002"/>
    </source>
</evidence>
<dbReference type="Pfam" id="PF02347">
    <property type="entry name" value="GDC-P"/>
    <property type="match status" value="1"/>
</dbReference>
<evidence type="ECO:0000256" key="4">
    <source>
        <dbReference type="HAMAP-Rule" id="MF_00712"/>
    </source>
</evidence>
<dbReference type="PANTHER" id="PTHR42806">
    <property type="entry name" value="GLYCINE CLEAVAGE SYSTEM P-PROTEIN"/>
    <property type="match status" value="1"/>
</dbReference>
<feature type="domain" description="Glycine cleavage system P-protein N-terminal" evidence="5">
    <location>
        <begin position="2"/>
        <end position="443"/>
    </location>
</feature>
<dbReference type="InterPro" id="IPR023010">
    <property type="entry name" value="GcvPA"/>
</dbReference>
<keyword evidence="2 4" id="KW-0560">Oxidoreductase</keyword>
<dbReference type="Gene3D" id="3.40.640.10">
    <property type="entry name" value="Type I PLP-dependent aspartate aminotransferase-like (Major domain)"/>
    <property type="match status" value="1"/>
</dbReference>
<organism evidence="6 7">
    <name type="scientific">Candidatus Kutchimonas denitrificans</name>
    <dbReference type="NCBI Taxonomy" id="3056748"/>
    <lineage>
        <taxon>Bacteria</taxon>
        <taxon>Pseudomonadati</taxon>
        <taxon>Gemmatimonadota</taxon>
        <taxon>Gemmatimonadia</taxon>
        <taxon>Candidatus Palauibacterales</taxon>
        <taxon>Candidatus Palauibacteraceae</taxon>
        <taxon>Candidatus Kutchimonas</taxon>
    </lineage>
</organism>
<comment type="catalytic activity">
    <reaction evidence="3 4">
        <text>N(6)-[(R)-lipoyl]-L-lysyl-[glycine-cleavage complex H protein] + glycine + H(+) = N(6)-[(R)-S(8)-aminomethyldihydrolipoyl]-L-lysyl-[glycine-cleavage complex H protein] + CO2</text>
        <dbReference type="Rhea" id="RHEA:24304"/>
        <dbReference type="Rhea" id="RHEA-COMP:10494"/>
        <dbReference type="Rhea" id="RHEA-COMP:10495"/>
        <dbReference type="ChEBI" id="CHEBI:15378"/>
        <dbReference type="ChEBI" id="CHEBI:16526"/>
        <dbReference type="ChEBI" id="CHEBI:57305"/>
        <dbReference type="ChEBI" id="CHEBI:83099"/>
        <dbReference type="ChEBI" id="CHEBI:83143"/>
        <dbReference type="EC" id="1.4.4.2"/>
    </reaction>
</comment>
<dbReference type="CDD" id="cd00613">
    <property type="entry name" value="GDC-P"/>
    <property type="match status" value="1"/>
</dbReference>
<proteinExistence type="inferred from homology"/>
<dbReference type="InterPro" id="IPR015424">
    <property type="entry name" value="PyrdxlP-dep_Trfase"/>
</dbReference>
<dbReference type="NCBIfam" id="NF001696">
    <property type="entry name" value="PRK00451.1"/>
    <property type="match status" value="1"/>
</dbReference>
<evidence type="ECO:0000256" key="1">
    <source>
        <dbReference type="ARBA" id="ARBA00003788"/>
    </source>
</evidence>
<dbReference type="PANTHER" id="PTHR42806:SF1">
    <property type="entry name" value="GLYCINE DEHYDROGENASE (DECARBOXYLATING)"/>
    <property type="match status" value="1"/>
</dbReference>
<dbReference type="Proteomes" id="UP000702544">
    <property type="component" value="Unassembled WGS sequence"/>
</dbReference>
<dbReference type="GO" id="GO:0019464">
    <property type="term" value="P:glycine decarboxylation via glycine cleavage system"/>
    <property type="evidence" value="ECO:0007669"/>
    <property type="project" value="UniProtKB-UniRule"/>
</dbReference>
<dbReference type="InterPro" id="IPR015422">
    <property type="entry name" value="PyrdxlP-dep_Trfase_small"/>
</dbReference>
<dbReference type="InterPro" id="IPR015421">
    <property type="entry name" value="PyrdxlP-dep_Trfase_major"/>
</dbReference>
<evidence type="ECO:0000313" key="7">
    <source>
        <dbReference type="Proteomes" id="UP000702544"/>
    </source>
</evidence>
<dbReference type="GO" id="GO:0004375">
    <property type="term" value="F:glycine dehydrogenase (decarboxylating) activity"/>
    <property type="evidence" value="ECO:0007669"/>
    <property type="project" value="UniProtKB-EC"/>
</dbReference>
<dbReference type="InterPro" id="IPR049315">
    <property type="entry name" value="GDC-P_N"/>
</dbReference>
<comment type="subunit">
    <text evidence="4">The glycine cleavage system is composed of four proteins: P, T, L and H. In this organism, the P 'protein' is a heterodimer of two subunits.</text>
</comment>
<dbReference type="SUPFAM" id="SSF53383">
    <property type="entry name" value="PLP-dependent transferases"/>
    <property type="match status" value="1"/>
</dbReference>
<dbReference type="Gene3D" id="3.90.1150.10">
    <property type="entry name" value="Aspartate Aminotransferase, domain 1"/>
    <property type="match status" value="1"/>
</dbReference>
<dbReference type="InterPro" id="IPR020581">
    <property type="entry name" value="GDC_P"/>
</dbReference>
<comment type="function">
    <text evidence="1 4">The glycine cleavage system catalyzes the degradation of glycine. The P protein binds the alpha-amino group of glycine through its pyridoxal phosphate cofactor; CO(2) is released and the remaining methylamine moiety is then transferred to the lipoamide cofactor of the H protein.</text>
</comment>
<dbReference type="EMBL" id="JAACAK010000070">
    <property type="protein sequence ID" value="NIR75312.1"/>
    <property type="molecule type" value="Genomic_DNA"/>
</dbReference>
<evidence type="ECO:0000259" key="5">
    <source>
        <dbReference type="Pfam" id="PF02347"/>
    </source>
</evidence>
<dbReference type="AlphaFoldDB" id="A0AAE4Z9T5"/>